<keyword evidence="5" id="KW-0732">Signal</keyword>
<reference evidence="7" key="2">
    <citation type="submission" date="2021-04" db="EMBL/GenBank/DDBJ databases">
        <authorList>
            <person name="Podell S."/>
        </authorList>
    </citation>
    <scope>NUCLEOTIDE SEQUENCE</scope>
    <source>
        <strain evidence="7">Hildebrandi</strain>
    </source>
</reference>
<dbReference type="PANTHER" id="PTHR42804:SF1">
    <property type="entry name" value="ALDEHYDE DEHYDROGENASE-RELATED"/>
    <property type="match status" value="1"/>
</dbReference>
<evidence type="ECO:0000256" key="4">
    <source>
        <dbReference type="ARBA" id="ARBA00049194"/>
    </source>
</evidence>
<evidence type="ECO:0000313" key="8">
    <source>
        <dbReference type="Proteomes" id="UP000693970"/>
    </source>
</evidence>
<dbReference type="EMBL" id="JAGRRH010000020">
    <property type="protein sequence ID" value="KAG7347494.1"/>
    <property type="molecule type" value="Genomic_DNA"/>
</dbReference>
<evidence type="ECO:0000256" key="5">
    <source>
        <dbReference type="SAM" id="SignalP"/>
    </source>
</evidence>
<dbReference type="InterPro" id="IPR016160">
    <property type="entry name" value="Ald_DH_CS_CYS"/>
</dbReference>
<comment type="similarity">
    <text evidence="1">Belongs to the aldehyde dehydrogenase family.</text>
</comment>
<dbReference type="Proteomes" id="UP000693970">
    <property type="component" value="Unassembled WGS sequence"/>
</dbReference>
<comment type="caution">
    <text evidence="7">The sequence shown here is derived from an EMBL/GenBank/DDBJ whole genome shotgun (WGS) entry which is preliminary data.</text>
</comment>
<gene>
    <name evidence="7" type="ORF">IV203_016199</name>
</gene>
<feature type="chain" id="PRO_5039887191" description="aldehyde dehydrogenase (NAD(+))" evidence="5">
    <location>
        <begin position="22"/>
        <end position="552"/>
    </location>
</feature>
<dbReference type="GO" id="GO:0004029">
    <property type="term" value="F:aldehyde dehydrogenase (NAD+) activity"/>
    <property type="evidence" value="ECO:0007669"/>
    <property type="project" value="UniProtKB-EC"/>
</dbReference>
<reference evidence="7" key="1">
    <citation type="journal article" date="2021" name="Sci. Rep.">
        <title>Diploid genomic architecture of Nitzschia inconspicua, an elite biomass production diatom.</title>
        <authorList>
            <person name="Oliver A."/>
            <person name="Podell S."/>
            <person name="Pinowska A."/>
            <person name="Traller J.C."/>
            <person name="Smith S.R."/>
            <person name="McClure R."/>
            <person name="Beliaev A."/>
            <person name="Bohutskyi P."/>
            <person name="Hill E.A."/>
            <person name="Rabines A."/>
            <person name="Zheng H."/>
            <person name="Allen L.Z."/>
            <person name="Kuo A."/>
            <person name="Grigoriev I.V."/>
            <person name="Allen A.E."/>
            <person name="Hazlebeck D."/>
            <person name="Allen E.E."/>
        </authorList>
    </citation>
    <scope>NUCLEOTIDE SEQUENCE</scope>
    <source>
        <strain evidence="7">Hildebrandi</strain>
    </source>
</reference>
<organism evidence="7 8">
    <name type="scientific">Nitzschia inconspicua</name>
    <dbReference type="NCBI Taxonomy" id="303405"/>
    <lineage>
        <taxon>Eukaryota</taxon>
        <taxon>Sar</taxon>
        <taxon>Stramenopiles</taxon>
        <taxon>Ochrophyta</taxon>
        <taxon>Bacillariophyta</taxon>
        <taxon>Bacillariophyceae</taxon>
        <taxon>Bacillariophycidae</taxon>
        <taxon>Bacillariales</taxon>
        <taxon>Bacillariaceae</taxon>
        <taxon>Nitzschia</taxon>
    </lineage>
</organism>
<dbReference type="AlphaFoldDB" id="A0A9K3KPG6"/>
<dbReference type="PANTHER" id="PTHR42804">
    <property type="entry name" value="ALDEHYDE DEHYDROGENASE"/>
    <property type="match status" value="1"/>
</dbReference>
<feature type="domain" description="Aldehyde dehydrogenase" evidence="6">
    <location>
        <begin position="70"/>
        <end position="539"/>
    </location>
</feature>
<name>A0A9K3KPG6_9STRA</name>
<evidence type="ECO:0000256" key="3">
    <source>
        <dbReference type="ARBA" id="ARBA00024226"/>
    </source>
</evidence>
<dbReference type="CDD" id="cd07138">
    <property type="entry name" value="ALDH_CddD_SSP0762"/>
    <property type="match status" value="1"/>
</dbReference>
<evidence type="ECO:0000313" key="7">
    <source>
        <dbReference type="EMBL" id="KAG7347494.1"/>
    </source>
</evidence>
<dbReference type="PROSITE" id="PS00070">
    <property type="entry name" value="ALDEHYDE_DEHYDR_CYS"/>
    <property type="match status" value="1"/>
</dbReference>
<keyword evidence="8" id="KW-1185">Reference proteome</keyword>
<dbReference type="EC" id="1.2.1.3" evidence="3"/>
<feature type="signal peptide" evidence="5">
    <location>
        <begin position="1"/>
        <end position="21"/>
    </location>
</feature>
<evidence type="ECO:0000256" key="2">
    <source>
        <dbReference type="ARBA" id="ARBA00023002"/>
    </source>
</evidence>
<comment type="catalytic activity">
    <reaction evidence="4">
        <text>an aldehyde + NAD(+) + H2O = a carboxylate + NADH + 2 H(+)</text>
        <dbReference type="Rhea" id="RHEA:16185"/>
        <dbReference type="ChEBI" id="CHEBI:15377"/>
        <dbReference type="ChEBI" id="CHEBI:15378"/>
        <dbReference type="ChEBI" id="CHEBI:17478"/>
        <dbReference type="ChEBI" id="CHEBI:29067"/>
        <dbReference type="ChEBI" id="CHEBI:57540"/>
        <dbReference type="ChEBI" id="CHEBI:57945"/>
        <dbReference type="EC" id="1.2.1.3"/>
    </reaction>
</comment>
<dbReference type="InterPro" id="IPR015590">
    <property type="entry name" value="Aldehyde_DH_dom"/>
</dbReference>
<dbReference type="FunFam" id="3.40.605.10:FF:000007">
    <property type="entry name" value="NAD/NADP-dependent betaine aldehyde dehydrogenase"/>
    <property type="match status" value="1"/>
</dbReference>
<protein>
    <recommendedName>
        <fullName evidence="3">aldehyde dehydrogenase (NAD(+))</fullName>
        <ecNumber evidence="3">1.2.1.3</ecNumber>
    </recommendedName>
</protein>
<dbReference type="OrthoDB" id="310895at2759"/>
<proteinExistence type="inferred from homology"/>
<dbReference type="Pfam" id="PF00171">
    <property type="entry name" value="Aldedh"/>
    <property type="match status" value="1"/>
</dbReference>
<accession>A0A9K3KPG6</accession>
<evidence type="ECO:0000259" key="6">
    <source>
        <dbReference type="Pfam" id="PF00171"/>
    </source>
</evidence>
<keyword evidence="2" id="KW-0560">Oxidoreductase</keyword>
<evidence type="ECO:0000256" key="1">
    <source>
        <dbReference type="ARBA" id="ARBA00009986"/>
    </source>
</evidence>
<sequence>MLLRSLYLIPIISSINVLAVADNVATATVQADGTIQSHVDEDVESKLIGSLPLNKFYINGKWVDPISEQPAFFELVDPSTAKVVAKVALGSPQDVNAAVLAAKDAWPSWNYDTSPKERQSLVKRLLEVYTTRMDDMAMLVSTEMGSPIESALSSHVGGGRGNIWSALNMAKTEFAFERPLPNIYPNEGDEQLTTILYEAVGVVGMITPWNWPLNQITLKVIPALLVGCTAVLKPSEESPLSALLFAELMHEAGFPPGVFNLVSGDGPTTGDAVTRNPNVDMISFTGSTRAGKQVAANAAMNLKKTSMELGGKGANILFADVGDEWMAEAVVEGVESVFFNSGQSCNAPTRMFVERPYYDEAIGLAKSVAEETVVGSAHLPGDNHIGPVVNERQYNRIQQLIQTGIDEGATLVAGGLGRPDNLYDTAGFFVKPTVFADCTTNMTIMQEEIFGPVLCITPFDSEEEVLEMANDTPYGLTNYVQSRRLDRRRRMALRLRSGMVEMNDAYGNAGSPFGGVKGSGYGREGGVYGMEEFCIIKAITGYDVSNDDMEEE</sequence>